<keyword evidence="7" id="KW-0539">Nucleus</keyword>
<dbReference type="FunFam" id="3.30.160.60:FF:000110">
    <property type="entry name" value="Zinc finger protein-like"/>
    <property type="match status" value="1"/>
</dbReference>
<keyword evidence="6" id="KW-0238">DNA-binding</keyword>
<feature type="domain" description="C2H2-type" evidence="9">
    <location>
        <begin position="84"/>
        <end position="111"/>
    </location>
</feature>
<dbReference type="Gene3D" id="3.30.160.60">
    <property type="entry name" value="Classic Zinc Finger"/>
    <property type="match status" value="6"/>
</dbReference>
<feature type="domain" description="C2H2-type" evidence="9">
    <location>
        <begin position="60"/>
        <end position="83"/>
    </location>
</feature>
<protein>
    <recommendedName>
        <fullName evidence="9">C2H2-type domain-containing protein</fullName>
    </recommendedName>
</protein>
<name>A0A3B4AD56_9GOBI</name>
<reference evidence="10" key="2">
    <citation type="submission" date="2025-09" db="UniProtKB">
        <authorList>
            <consortium name="Ensembl"/>
        </authorList>
    </citation>
    <scope>IDENTIFICATION</scope>
</reference>
<dbReference type="PANTHER" id="PTHR24404:SF114">
    <property type="entry name" value="KLUMPFUSS, ISOFORM B-RELATED"/>
    <property type="match status" value="1"/>
</dbReference>
<evidence type="ECO:0000313" key="10">
    <source>
        <dbReference type="Ensembl" id="ENSPMGP00000014997.1"/>
    </source>
</evidence>
<dbReference type="Pfam" id="PF00096">
    <property type="entry name" value="zf-C2H2"/>
    <property type="match status" value="7"/>
</dbReference>
<feature type="domain" description="C2H2-type" evidence="9">
    <location>
        <begin position="117"/>
        <end position="144"/>
    </location>
</feature>
<dbReference type="InterPro" id="IPR050589">
    <property type="entry name" value="Ikaros_C2H2-ZF"/>
</dbReference>
<evidence type="ECO:0000256" key="2">
    <source>
        <dbReference type="ARBA" id="ARBA00022723"/>
    </source>
</evidence>
<dbReference type="SMART" id="SM00355">
    <property type="entry name" value="ZnF_C2H2"/>
    <property type="match status" value="9"/>
</dbReference>
<dbReference type="SUPFAM" id="SSF57667">
    <property type="entry name" value="beta-beta-alpha zinc fingers"/>
    <property type="match status" value="4"/>
</dbReference>
<sequence>MYYHFRNGRYKCSECGMKFAKKWILQSHMSVHTKGRPYSCSVCHKCYKHKSYLALHLSSRECSVCDKCFKSKSKLIQHLRGKHCMCPVCREAFPDKIKLNEHLRSHEEPPAERPSALSCPQCEKEFTSSTGLAQHQRIHTLCEEEFKLDTDLSDHLKSHVEDGTMKPFSCSQCGKEYRRKCDLNRHMFVHSEEKPFSCSVCDKGFSSKYDLNRHLRRVHCTCPVCKEEFTRNADLMNHLTTHDEKSEDARVRPPRRETFQLFVVNYLVRFKKVLTNLSEIFPLFSLNQSHCLKSPSEEHPCRGLFGHFTFGSIQTTNSQISEDRSDCAGAGLCSVRHCVTQKELIFSE</sequence>
<evidence type="ECO:0000256" key="8">
    <source>
        <dbReference type="PROSITE-ProRule" id="PRU00042"/>
    </source>
</evidence>
<keyword evidence="5" id="KW-0862">Zinc</keyword>
<comment type="subcellular location">
    <subcellularLocation>
        <location evidence="1">Nucleus</location>
    </subcellularLocation>
</comment>
<feature type="domain" description="C2H2-type" evidence="9">
    <location>
        <begin position="10"/>
        <end position="37"/>
    </location>
</feature>
<proteinExistence type="predicted"/>
<evidence type="ECO:0000256" key="1">
    <source>
        <dbReference type="ARBA" id="ARBA00004123"/>
    </source>
</evidence>
<dbReference type="Pfam" id="PF12874">
    <property type="entry name" value="zf-met"/>
    <property type="match status" value="1"/>
</dbReference>
<dbReference type="GO" id="GO:0006357">
    <property type="term" value="P:regulation of transcription by RNA polymerase II"/>
    <property type="evidence" value="ECO:0007669"/>
    <property type="project" value="TreeGrafter"/>
</dbReference>
<reference evidence="10" key="1">
    <citation type="submission" date="2025-08" db="UniProtKB">
        <authorList>
            <consortium name="Ensembl"/>
        </authorList>
    </citation>
    <scope>IDENTIFICATION</scope>
</reference>
<evidence type="ECO:0000259" key="9">
    <source>
        <dbReference type="PROSITE" id="PS50157"/>
    </source>
</evidence>
<dbReference type="FunFam" id="3.30.160.60:FF:000100">
    <property type="entry name" value="Zinc finger 45-like"/>
    <property type="match status" value="1"/>
</dbReference>
<keyword evidence="4 8" id="KW-0863">Zinc-finger</keyword>
<dbReference type="Proteomes" id="UP000261520">
    <property type="component" value="Unplaced"/>
</dbReference>
<evidence type="ECO:0000256" key="4">
    <source>
        <dbReference type="ARBA" id="ARBA00022771"/>
    </source>
</evidence>
<dbReference type="PANTHER" id="PTHR24404">
    <property type="entry name" value="ZINC FINGER PROTEIN"/>
    <property type="match status" value="1"/>
</dbReference>
<evidence type="ECO:0000256" key="6">
    <source>
        <dbReference type="ARBA" id="ARBA00023125"/>
    </source>
</evidence>
<keyword evidence="2" id="KW-0479">Metal-binding</keyword>
<dbReference type="AlphaFoldDB" id="A0A3B4AD56"/>
<evidence type="ECO:0000313" key="11">
    <source>
        <dbReference type="Proteomes" id="UP000261520"/>
    </source>
</evidence>
<dbReference type="Ensembl" id="ENSPMGT00000015984.1">
    <property type="protein sequence ID" value="ENSPMGP00000014997.1"/>
    <property type="gene ID" value="ENSPMGG00000012289.1"/>
</dbReference>
<dbReference type="GO" id="GO:0008270">
    <property type="term" value="F:zinc ion binding"/>
    <property type="evidence" value="ECO:0007669"/>
    <property type="project" value="UniProtKB-KW"/>
</dbReference>
<dbReference type="GO" id="GO:0003700">
    <property type="term" value="F:DNA-binding transcription factor activity"/>
    <property type="evidence" value="ECO:0007669"/>
    <property type="project" value="TreeGrafter"/>
</dbReference>
<accession>A0A3B4AD56</accession>
<dbReference type="FunFam" id="3.30.160.60:FF:000710">
    <property type="entry name" value="Zinc finger protein 768"/>
    <property type="match status" value="1"/>
</dbReference>
<keyword evidence="3" id="KW-0677">Repeat</keyword>
<evidence type="ECO:0000256" key="7">
    <source>
        <dbReference type="ARBA" id="ARBA00023242"/>
    </source>
</evidence>
<feature type="domain" description="C2H2-type" evidence="9">
    <location>
        <begin position="168"/>
        <end position="195"/>
    </location>
</feature>
<dbReference type="InterPro" id="IPR013087">
    <property type="entry name" value="Znf_C2H2_type"/>
</dbReference>
<dbReference type="PROSITE" id="PS50157">
    <property type="entry name" value="ZINC_FINGER_C2H2_2"/>
    <property type="match status" value="7"/>
</dbReference>
<evidence type="ECO:0000256" key="3">
    <source>
        <dbReference type="ARBA" id="ARBA00022737"/>
    </source>
</evidence>
<dbReference type="GO" id="GO:0000978">
    <property type="term" value="F:RNA polymerase II cis-regulatory region sequence-specific DNA binding"/>
    <property type="evidence" value="ECO:0007669"/>
    <property type="project" value="TreeGrafter"/>
</dbReference>
<keyword evidence="11" id="KW-1185">Reference proteome</keyword>
<organism evidence="10 11">
    <name type="scientific">Periophthalmus magnuspinnatus</name>
    <dbReference type="NCBI Taxonomy" id="409849"/>
    <lineage>
        <taxon>Eukaryota</taxon>
        <taxon>Metazoa</taxon>
        <taxon>Chordata</taxon>
        <taxon>Craniata</taxon>
        <taxon>Vertebrata</taxon>
        <taxon>Euteleostomi</taxon>
        <taxon>Actinopterygii</taxon>
        <taxon>Neopterygii</taxon>
        <taxon>Teleostei</taxon>
        <taxon>Neoteleostei</taxon>
        <taxon>Acanthomorphata</taxon>
        <taxon>Gobiaria</taxon>
        <taxon>Gobiiformes</taxon>
        <taxon>Gobioidei</taxon>
        <taxon>Gobiidae</taxon>
        <taxon>Oxudercinae</taxon>
        <taxon>Periophthalmus</taxon>
    </lineage>
</organism>
<dbReference type="InterPro" id="IPR036236">
    <property type="entry name" value="Znf_C2H2_sf"/>
</dbReference>
<evidence type="ECO:0000256" key="5">
    <source>
        <dbReference type="ARBA" id="ARBA00022833"/>
    </source>
</evidence>
<dbReference type="FunFam" id="3.30.160.60:FF:001384">
    <property type="entry name" value="Zinc finger protein"/>
    <property type="match status" value="1"/>
</dbReference>
<dbReference type="STRING" id="409849.ENSPMGP00000014997"/>
<dbReference type="GO" id="GO:0005634">
    <property type="term" value="C:nucleus"/>
    <property type="evidence" value="ECO:0007669"/>
    <property type="project" value="UniProtKB-SubCell"/>
</dbReference>
<dbReference type="PROSITE" id="PS00028">
    <property type="entry name" value="ZINC_FINGER_C2H2_1"/>
    <property type="match status" value="6"/>
</dbReference>
<feature type="domain" description="C2H2-type" evidence="9">
    <location>
        <begin position="220"/>
        <end position="247"/>
    </location>
</feature>
<feature type="domain" description="C2H2-type" evidence="9">
    <location>
        <begin position="196"/>
        <end position="219"/>
    </location>
</feature>